<comment type="caution">
    <text evidence="1">The sequence shown here is derived from an EMBL/GenBank/DDBJ whole genome shotgun (WGS) entry which is preliminary data.</text>
</comment>
<evidence type="ECO:0000313" key="1">
    <source>
        <dbReference type="EMBL" id="RYL96238.1"/>
    </source>
</evidence>
<dbReference type="Proteomes" id="UP000292734">
    <property type="component" value="Unassembled WGS sequence"/>
</dbReference>
<evidence type="ECO:0008006" key="3">
    <source>
        <dbReference type="Google" id="ProtNLM"/>
    </source>
</evidence>
<accession>A0A4Q4IS25</accession>
<name>A0A4Q4IS25_9SPHN</name>
<gene>
    <name evidence="1" type="ORF">EWH08_19840</name>
</gene>
<dbReference type="RefSeq" id="WP_129965730.1">
    <property type="nucleotide sequence ID" value="NZ_JACBZE010000029.1"/>
</dbReference>
<organism evidence="1 2">
    <name type="scientific">Sphingobium indicum</name>
    <dbReference type="NCBI Taxonomy" id="332055"/>
    <lineage>
        <taxon>Bacteria</taxon>
        <taxon>Pseudomonadati</taxon>
        <taxon>Pseudomonadota</taxon>
        <taxon>Alphaproteobacteria</taxon>
        <taxon>Sphingomonadales</taxon>
        <taxon>Sphingomonadaceae</taxon>
        <taxon>Sphingobium</taxon>
    </lineage>
</organism>
<dbReference type="EMBL" id="SEOM01000026">
    <property type="protein sequence ID" value="RYL96238.1"/>
    <property type="molecule type" value="Genomic_DNA"/>
</dbReference>
<evidence type="ECO:0000313" key="2">
    <source>
        <dbReference type="Proteomes" id="UP000292734"/>
    </source>
</evidence>
<dbReference type="AlphaFoldDB" id="A0A4Q4IS25"/>
<protein>
    <recommendedName>
        <fullName evidence="3">Restriction endonuclease type IV Mrr domain-containing protein</fullName>
    </recommendedName>
</protein>
<reference evidence="1 2" key="1">
    <citation type="submission" date="2019-02" db="EMBL/GenBank/DDBJ databases">
        <authorList>
            <person name="Feng G."/>
        </authorList>
    </citation>
    <scope>NUCLEOTIDE SEQUENCE [LARGE SCALE GENOMIC DNA]</scope>
    <source>
        <strain evidence="1 2">DSM 26779</strain>
    </source>
</reference>
<proteinExistence type="predicted"/>
<sequence>MGVMKDLHIESMNLEDEWQELLVTILESASKGEASRMKGEIDRDDEAAWELSRHFPDIELTPHDTGEAVAVEFKMFRWRNDWQARAVDAISHMRDILDRTVFERGIIILSLETEQDDLAELSALAGDRIAIWDLFTLRGLIGEHAKLADELDILVSETLVDGSPAILKPRATGTITGAALATRLRAVPAGQPGWIAFEQGCHEAVRSLFGRELHKLVTQQRSDDGLNRMDLIGRIGGATNSFWSMISSDFSTRYVVFDAKNHGRPVGQDEVHSTAKYLMEKGLRKVAIIIAREGGSDHARLACNSYLREQGFLILIISRADLCRMLEDADAGDPPENILFDRMDDALMAMSR</sequence>